<keyword evidence="2" id="KW-0472">Membrane</keyword>
<dbReference type="EMBL" id="SWFT01000130">
    <property type="protein sequence ID" value="KAA8899070.1"/>
    <property type="molecule type" value="Genomic_DNA"/>
</dbReference>
<feature type="transmembrane region" description="Helical" evidence="2">
    <location>
        <begin position="42"/>
        <end position="63"/>
    </location>
</feature>
<accession>A0A642UHH9</accession>
<dbReference type="InterPro" id="IPR058581">
    <property type="entry name" value="TM_HPP"/>
</dbReference>
<organism evidence="4 5">
    <name type="scientific">Diutina rugosa</name>
    <name type="common">Yeast</name>
    <name type="synonym">Candida rugosa</name>
    <dbReference type="NCBI Taxonomy" id="5481"/>
    <lineage>
        <taxon>Eukaryota</taxon>
        <taxon>Fungi</taxon>
        <taxon>Dikarya</taxon>
        <taxon>Ascomycota</taxon>
        <taxon>Saccharomycotina</taxon>
        <taxon>Pichiomycetes</taxon>
        <taxon>Debaryomycetaceae</taxon>
        <taxon>Diutina</taxon>
    </lineage>
</organism>
<evidence type="ECO:0000256" key="1">
    <source>
        <dbReference type="SAM" id="MobiDB-lite"/>
    </source>
</evidence>
<dbReference type="Proteomes" id="UP000449547">
    <property type="component" value="Unassembled WGS sequence"/>
</dbReference>
<name>A0A642UHH9_DIURU</name>
<protein>
    <recommendedName>
        <fullName evidence="3">HPP transmembrane region domain-containing protein</fullName>
    </recommendedName>
</protein>
<dbReference type="GeneID" id="54783102"/>
<feature type="transmembrane region" description="Helical" evidence="2">
    <location>
        <begin position="102"/>
        <end position="120"/>
    </location>
</feature>
<feature type="transmembrane region" description="Helical" evidence="2">
    <location>
        <begin position="132"/>
        <end position="154"/>
    </location>
</feature>
<keyword evidence="5" id="KW-1185">Reference proteome</keyword>
<sequence>MVFKFTIDRLVNRYIPANQVSRLPRPIAWILGTHPVRPQPDYIIWVEILLGSFCGMALLEGVFKSHTALTKFHPPMIIASYGASAILCFNASQVPLAQPRNVFMGHFLGSLIGLCIQKLFSLSEGARDNYWASGALSVAVASVLMSIFNCVHPPAGASALLPSIDDRIRAMSWWYLPIQIISSLLIISVALITGNVVRRYPVYWWSPEPTGTAYKSSSSLSSAQPPPPPPPPEKVVESPPSSSDPEKADEAVVITGDTIDIPASLDLDDVELDFLHTIQNKLNHHRNSTSSA</sequence>
<evidence type="ECO:0000313" key="4">
    <source>
        <dbReference type="EMBL" id="KAA8899070.1"/>
    </source>
</evidence>
<dbReference type="OMA" id="LCFNASQ"/>
<reference evidence="4 5" key="1">
    <citation type="submission" date="2019-07" db="EMBL/GenBank/DDBJ databases">
        <title>Genome assembly of two rare yeast pathogens: Diutina rugosa and Trichomonascus ciferrii.</title>
        <authorList>
            <person name="Mixao V."/>
            <person name="Saus E."/>
            <person name="Hansen A."/>
            <person name="Lass-Flor C."/>
            <person name="Gabaldon T."/>
        </authorList>
    </citation>
    <scope>NUCLEOTIDE SEQUENCE [LARGE SCALE GENOMIC DNA]</scope>
    <source>
        <strain evidence="4 5">CBS 613</strain>
    </source>
</reference>
<proteinExistence type="predicted"/>
<feature type="domain" description="HPP transmembrane region" evidence="3">
    <location>
        <begin position="40"/>
        <end position="201"/>
    </location>
</feature>
<evidence type="ECO:0000259" key="3">
    <source>
        <dbReference type="Pfam" id="PF04982"/>
    </source>
</evidence>
<dbReference type="PANTHER" id="PTHR33741:SF5">
    <property type="entry name" value="TRANSMEMBRANE PROTEIN DDB_G0269096-RELATED"/>
    <property type="match status" value="1"/>
</dbReference>
<feature type="transmembrane region" description="Helical" evidence="2">
    <location>
        <begin position="174"/>
        <end position="197"/>
    </location>
</feature>
<feature type="region of interest" description="Disordered" evidence="1">
    <location>
        <begin position="215"/>
        <end position="250"/>
    </location>
</feature>
<evidence type="ECO:0000256" key="2">
    <source>
        <dbReference type="SAM" id="Phobius"/>
    </source>
</evidence>
<evidence type="ECO:0000313" key="5">
    <source>
        <dbReference type="Proteomes" id="UP000449547"/>
    </source>
</evidence>
<dbReference type="AlphaFoldDB" id="A0A642UHH9"/>
<keyword evidence="2" id="KW-1133">Transmembrane helix</keyword>
<feature type="transmembrane region" description="Helical" evidence="2">
    <location>
        <begin position="75"/>
        <end position="96"/>
    </location>
</feature>
<dbReference type="VEuPathDB" id="FungiDB:DIURU_004451"/>
<dbReference type="Pfam" id="PF04982">
    <property type="entry name" value="TM_HPP"/>
    <property type="match status" value="1"/>
</dbReference>
<dbReference type="InterPro" id="IPR007065">
    <property type="entry name" value="HPP"/>
</dbReference>
<dbReference type="RefSeq" id="XP_034010747.1">
    <property type="nucleotide sequence ID" value="XM_034157326.1"/>
</dbReference>
<dbReference type="PANTHER" id="PTHR33741">
    <property type="entry name" value="TRANSMEMBRANE PROTEIN DDB_G0269096-RELATED"/>
    <property type="match status" value="1"/>
</dbReference>
<keyword evidence="2" id="KW-0812">Transmembrane</keyword>
<comment type="caution">
    <text evidence="4">The sequence shown here is derived from an EMBL/GenBank/DDBJ whole genome shotgun (WGS) entry which is preliminary data.</text>
</comment>
<feature type="compositionally biased region" description="Pro residues" evidence="1">
    <location>
        <begin position="224"/>
        <end position="233"/>
    </location>
</feature>
<gene>
    <name evidence="4" type="ORF">DIURU_004451</name>
</gene>
<dbReference type="OrthoDB" id="2016548at2759"/>